<sequence>MDGYIFTDVQCLNSYNILAPNLWRRYFRMFELDEIMRQRESKEFAEILNRLREGKHASSDIQKLKERCVEELNCPREAPRLFIQNALVDSYNEKVCESFSGDKYVIKAQDSVIGACSAELKRKIMMQIPYVPLRNSKQLAHKLKLAVGLRTEIATNVRTDDGLTNGASNVVKLIQLTDDNKPSGLVWVQFDCKDVGKKARHENRNLYIRGIQATWTPIKPVTTQFTVGRSKSAQVVRKQFPLRPASAKTVHRSQGDTQSQIVSCSRNGTAKNGTLFQNDSSHYSDGIEFTIIKTERHPDLTVIALYRSPQIATSRLISALHNRTVIDHLYTNIIEEEIHAVVSDVVSKDPPDVFHKDPPEVVCKEPPDICKDPPHVACKEPPDLCKDPPYVCNEPPDVCNEPPHVACKEPPDVCKDPPYVCNEPPDVYN</sequence>
<dbReference type="InterPro" id="IPR051055">
    <property type="entry name" value="PIF1_helicase"/>
</dbReference>
<dbReference type="AlphaFoldDB" id="A0A6S7J832"/>
<dbReference type="OrthoDB" id="5983684at2759"/>
<dbReference type="InterPro" id="IPR027417">
    <property type="entry name" value="P-loop_NTPase"/>
</dbReference>
<reference evidence="1" key="1">
    <citation type="submission" date="2020-04" db="EMBL/GenBank/DDBJ databases">
        <authorList>
            <person name="Alioto T."/>
            <person name="Alioto T."/>
            <person name="Gomez Garrido J."/>
        </authorList>
    </citation>
    <scope>NUCLEOTIDE SEQUENCE</scope>
    <source>
        <strain evidence="1">A484AB</strain>
    </source>
</reference>
<dbReference type="PANTHER" id="PTHR47642:SF8">
    <property type="entry name" value="ATP-DEPENDENT DNA HELICASE"/>
    <property type="match status" value="1"/>
</dbReference>
<protein>
    <submittedName>
        <fullName evidence="1">Uncharacterized protein</fullName>
    </submittedName>
</protein>
<name>A0A6S7J832_PARCT</name>
<dbReference type="Proteomes" id="UP001152795">
    <property type="component" value="Unassembled WGS sequence"/>
</dbReference>
<dbReference type="SUPFAM" id="SSF52540">
    <property type="entry name" value="P-loop containing nucleoside triphosphate hydrolases"/>
    <property type="match status" value="1"/>
</dbReference>
<gene>
    <name evidence="1" type="ORF">PACLA_8A009227</name>
</gene>
<comment type="caution">
    <text evidence="1">The sequence shown here is derived from an EMBL/GenBank/DDBJ whole genome shotgun (WGS) entry which is preliminary data.</text>
</comment>
<proteinExistence type="predicted"/>
<organism evidence="1 2">
    <name type="scientific">Paramuricea clavata</name>
    <name type="common">Red gorgonian</name>
    <name type="synonym">Violescent sea-whip</name>
    <dbReference type="NCBI Taxonomy" id="317549"/>
    <lineage>
        <taxon>Eukaryota</taxon>
        <taxon>Metazoa</taxon>
        <taxon>Cnidaria</taxon>
        <taxon>Anthozoa</taxon>
        <taxon>Octocorallia</taxon>
        <taxon>Malacalcyonacea</taxon>
        <taxon>Plexauridae</taxon>
        <taxon>Paramuricea</taxon>
    </lineage>
</organism>
<keyword evidence="2" id="KW-1185">Reference proteome</keyword>
<evidence type="ECO:0000313" key="2">
    <source>
        <dbReference type="Proteomes" id="UP001152795"/>
    </source>
</evidence>
<accession>A0A6S7J832</accession>
<dbReference type="PANTHER" id="PTHR47642">
    <property type="entry name" value="ATP-DEPENDENT DNA HELICASE"/>
    <property type="match status" value="1"/>
</dbReference>
<dbReference type="EMBL" id="CACRXK020007892">
    <property type="protein sequence ID" value="CAB4013452.1"/>
    <property type="molecule type" value="Genomic_DNA"/>
</dbReference>
<evidence type="ECO:0000313" key="1">
    <source>
        <dbReference type="EMBL" id="CAB4013452.1"/>
    </source>
</evidence>